<feature type="region of interest" description="Disordered" evidence="5">
    <location>
        <begin position="980"/>
        <end position="1021"/>
    </location>
</feature>
<dbReference type="Proteomes" id="UP000596742">
    <property type="component" value="Unassembled WGS sequence"/>
</dbReference>
<dbReference type="PROSITE" id="PS51138">
    <property type="entry name" value="ENT"/>
    <property type="match status" value="1"/>
</dbReference>
<dbReference type="Gene3D" id="1.10.1240.40">
    <property type="entry name" value="ENT domain"/>
    <property type="match status" value="1"/>
</dbReference>
<comment type="subcellular location">
    <subcellularLocation>
        <location evidence="1">Nucleus</location>
    </subcellularLocation>
</comment>
<evidence type="ECO:0000256" key="1">
    <source>
        <dbReference type="ARBA" id="ARBA00004123"/>
    </source>
</evidence>
<dbReference type="Pfam" id="PF00439">
    <property type="entry name" value="Bromodomain"/>
    <property type="match status" value="1"/>
</dbReference>
<dbReference type="InterPro" id="IPR036427">
    <property type="entry name" value="Bromodomain-like_sf"/>
</dbReference>
<dbReference type="PANTHER" id="PTHR16500:SF3">
    <property type="entry name" value="BRCA2-INTERACTING TRANSCRIPTIONAL REPRESSOR EMSY"/>
    <property type="match status" value="1"/>
</dbReference>
<comment type="caution">
    <text evidence="8">The sequence shown here is derived from an EMBL/GenBank/DDBJ whole genome shotgun (WGS) entry which is preliminary data.</text>
</comment>
<dbReference type="SUPFAM" id="SSF47370">
    <property type="entry name" value="Bromodomain"/>
    <property type="match status" value="1"/>
</dbReference>
<feature type="region of interest" description="Disordered" evidence="5">
    <location>
        <begin position="120"/>
        <end position="230"/>
    </location>
</feature>
<keyword evidence="2 4" id="KW-0103">Bromodomain</keyword>
<gene>
    <name evidence="8" type="ORF">MGAL_10B094051</name>
</gene>
<proteinExistence type="predicted"/>
<name>A0A8B6E6W2_MYTGA</name>
<keyword evidence="9" id="KW-1185">Reference proteome</keyword>
<evidence type="ECO:0000313" key="8">
    <source>
        <dbReference type="EMBL" id="VDI29954.1"/>
    </source>
</evidence>
<keyword evidence="3" id="KW-0539">Nucleus</keyword>
<evidence type="ECO:0000256" key="5">
    <source>
        <dbReference type="SAM" id="MobiDB-lite"/>
    </source>
</evidence>
<sequence>MWPLLLDMTRDDSKRILRRLELEAYSSLISAFRAQGDLTKEKKKILQDLQYYLSISTERHRAEVRRAINDEKLCTVADYVSGPNTMSEWLIEGRRLIPLMPRLVPQTAFTAKANEAANLQAEKNASMPVPSLTGNKDLTVSSSPPLPVNNNVVTKTNRPTSPNSNVVVLPSGMSIHIKGGLNTEDEDEGPERKRRRSHSSESLVSPSASTQTPRVTYTTTTPSPVTGISPMKITISKSPRSQMTTTATQSQKVILVSSGQTSPNVLQKSITVPVEAIKPPLLPNSTGTSTVITTPTMVSAGSGTSVTSSTMTFLTPTVSIPRPRVKTFPRQRFPNVQQGVQKPGVVIPMGPQPPNPQTVQNIHIKSVKSPNVQIRQEGGMKIISAGGSGKILPKISQTTSASGTPVVVVSAGSSLSSSSNVTMVTRPITSIGQSGAKILNITTQGGKIISTGTARNPNVVTVNPKTLQLHAVKTSGNKLGGKPNVIVVQKTQPRRSISTPTSTASKTIKSSAFEKELVNFLQRQDSTKHIVVSTPSGQRTIERKVIVTTPGQLEATRQRIRMEAEAKNNNILADLIKAAGIQEGEGSGDVTINLDEATMAALTASSQGSEQNRVVTSQALPSNEWFEYDDGNQAYTSQGIDNQALQAIIDSQPSTSQDKPKVTVQRASSIDLSQLNVDQLSQQQYYTIEQAMRMLNQPDKTAEGVSILRMDSSEGETQQTEVETTVIQEEIPGAAIQVSNQNSQSELEQIAQRLNLQGELDPQTGIFYNTNSSTDNSSSSSSDITQSQIVVSAGAKSFDLLSSSLEQAQINLDSYQFMEEDILTEKVTTEAVGQPGTEVVEVSSTPYEVYTSGTEESVGQETVIVSSSNEGSHMGPMIRIKSASSSSFIPIQEISKSSTINITTHTQPSTSVIHEAVLSQEEGIYTAEIIDDSNPNITQNIDSSFITTVPTSDVPVTIETTSVDPVEVEGEIVGLEDIGTISNTSSGANSGVDSGDPNLDAVRLSKRKRRPPSALEDSPTSQSIGWAKSCLWLIQRVSKYRGLSRDKGEMNAASWFLKPVDPNDAPDYYNIITSPMDFGTIKRKLEMGSCNDYEDFHSDMLLVRDNCRTYNPPGSVVRRDCDEVFAFYMSEYEKLLEKWQKVQFPSPASKKLKFESRSPVK</sequence>
<dbReference type="EMBL" id="UYJE01004639">
    <property type="protein sequence ID" value="VDI29954.1"/>
    <property type="molecule type" value="Genomic_DNA"/>
</dbReference>
<dbReference type="PRINTS" id="PR00503">
    <property type="entry name" value="BROMODOMAIN"/>
</dbReference>
<evidence type="ECO:0000313" key="9">
    <source>
        <dbReference type="Proteomes" id="UP000596742"/>
    </source>
</evidence>
<evidence type="ECO:0000259" key="7">
    <source>
        <dbReference type="PROSITE" id="PS51138"/>
    </source>
</evidence>
<feature type="compositionally biased region" description="Polar residues" evidence="5">
    <location>
        <begin position="132"/>
        <end position="166"/>
    </location>
</feature>
<organism evidence="8 9">
    <name type="scientific">Mytilus galloprovincialis</name>
    <name type="common">Mediterranean mussel</name>
    <dbReference type="NCBI Taxonomy" id="29158"/>
    <lineage>
        <taxon>Eukaryota</taxon>
        <taxon>Metazoa</taxon>
        <taxon>Spiralia</taxon>
        <taxon>Lophotrochozoa</taxon>
        <taxon>Mollusca</taxon>
        <taxon>Bivalvia</taxon>
        <taxon>Autobranchia</taxon>
        <taxon>Pteriomorphia</taxon>
        <taxon>Mytilida</taxon>
        <taxon>Mytiloidea</taxon>
        <taxon>Mytilidae</taxon>
        <taxon>Mytilinae</taxon>
        <taxon>Mytilus</taxon>
    </lineage>
</organism>
<protein>
    <recommendedName>
        <fullName evidence="10">Protein EMSY</fullName>
    </recommendedName>
</protein>
<dbReference type="GO" id="GO:0005654">
    <property type="term" value="C:nucleoplasm"/>
    <property type="evidence" value="ECO:0007669"/>
    <property type="project" value="TreeGrafter"/>
</dbReference>
<reference evidence="8" key="1">
    <citation type="submission" date="2018-11" db="EMBL/GenBank/DDBJ databases">
        <authorList>
            <person name="Alioto T."/>
            <person name="Alioto T."/>
        </authorList>
    </citation>
    <scope>NUCLEOTIDE SEQUENCE</scope>
</reference>
<dbReference type="Gene3D" id="1.20.920.10">
    <property type="entry name" value="Bromodomain-like"/>
    <property type="match status" value="1"/>
</dbReference>
<dbReference type="OrthoDB" id="10035579at2759"/>
<evidence type="ECO:0000256" key="3">
    <source>
        <dbReference type="ARBA" id="ARBA00023242"/>
    </source>
</evidence>
<dbReference type="GO" id="GO:0006355">
    <property type="term" value="P:regulation of DNA-templated transcription"/>
    <property type="evidence" value="ECO:0007669"/>
    <property type="project" value="InterPro"/>
</dbReference>
<evidence type="ECO:0000259" key="6">
    <source>
        <dbReference type="PROSITE" id="PS50014"/>
    </source>
</evidence>
<evidence type="ECO:0000256" key="2">
    <source>
        <dbReference type="ARBA" id="ARBA00023117"/>
    </source>
</evidence>
<dbReference type="PANTHER" id="PTHR16500">
    <property type="entry name" value="BRCA2-INTERACTING TRANSCRIPTIONAL REPRESSOR EMSY"/>
    <property type="match status" value="1"/>
</dbReference>
<dbReference type="Pfam" id="PF03735">
    <property type="entry name" value="ENT"/>
    <property type="match status" value="1"/>
</dbReference>
<dbReference type="InterPro" id="IPR001487">
    <property type="entry name" value="Bromodomain"/>
</dbReference>
<dbReference type="SMART" id="SM00297">
    <property type="entry name" value="BROMO"/>
    <property type="match status" value="1"/>
</dbReference>
<dbReference type="CDD" id="cd04369">
    <property type="entry name" value="Bromodomain"/>
    <property type="match status" value="1"/>
</dbReference>
<feature type="compositionally biased region" description="Polar residues" evidence="5">
    <location>
        <begin position="980"/>
        <end position="992"/>
    </location>
</feature>
<evidence type="ECO:0008006" key="10">
    <source>
        <dbReference type="Google" id="ProtNLM"/>
    </source>
</evidence>
<dbReference type="SUPFAM" id="SSF158639">
    <property type="entry name" value="ENT-like"/>
    <property type="match status" value="1"/>
</dbReference>
<dbReference type="InterPro" id="IPR036142">
    <property type="entry name" value="ENT_dom-like_sf"/>
</dbReference>
<feature type="domain" description="ENT" evidence="7">
    <location>
        <begin position="13"/>
        <end position="97"/>
    </location>
</feature>
<dbReference type="InterPro" id="IPR005491">
    <property type="entry name" value="ENT_dom"/>
</dbReference>
<accession>A0A8B6E6W2</accession>
<feature type="domain" description="Bromo" evidence="6">
    <location>
        <begin position="1048"/>
        <end position="1118"/>
    </location>
</feature>
<dbReference type="AlphaFoldDB" id="A0A8B6E6W2"/>
<dbReference type="PROSITE" id="PS50014">
    <property type="entry name" value="BROMODOMAIN_2"/>
    <property type="match status" value="1"/>
</dbReference>
<dbReference type="InterPro" id="IPR033482">
    <property type="entry name" value="EMSY"/>
</dbReference>
<feature type="compositionally biased region" description="Low complexity" evidence="5">
    <location>
        <begin position="209"/>
        <end position="226"/>
    </location>
</feature>
<dbReference type="SMART" id="SM01191">
    <property type="entry name" value="ENT"/>
    <property type="match status" value="1"/>
</dbReference>
<evidence type="ECO:0000256" key="4">
    <source>
        <dbReference type="PROSITE-ProRule" id="PRU00035"/>
    </source>
</evidence>